<dbReference type="InterPro" id="IPR052343">
    <property type="entry name" value="Retrotransposon-Effector_Assoc"/>
</dbReference>
<dbReference type="PANTHER" id="PTHR46890:SF48">
    <property type="entry name" value="RNA-DIRECTED DNA POLYMERASE"/>
    <property type="match status" value="1"/>
</dbReference>
<name>A0ABR0NJ37_GOSAR</name>
<comment type="caution">
    <text evidence="1">The sequence shown here is derived from an EMBL/GenBank/DDBJ whole genome shotgun (WGS) entry which is preliminary data.</text>
</comment>
<keyword evidence="2" id="KW-1185">Reference proteome</keyword>
<evidence type="ECO:0000313" key="1">
    <source>
        <dbReference type="EMBL" id="KAK5795009.1"/>
    </source>
</evidence>
<dbReference type="PANTHER" id="PTHR46890">
    <property type="entry name" value="NON-LTR RETROLELEMENT REVERSE TRANSCRIPTASE-LIKE PROTEIN-RELATED"/>
    <property type="match status" value="1"/>
</dbReference>
<organism evidence="1 2">
    <name type="scientific">Gossypium arboreum</name>
    <name type="common">Tree cotton</name>
    <name type="synonym">Gossypium nanking</name>
    <dbReference type="NCBI Taxonomy" id="29729"/>
    <lineage>
        <taxon>Eukaryota</taxon>
        <taxon>Viridiplantae</taxon>
        <taxon>Streptophyta</taxon>
        <taxon>Embryophyta</taxon>
        <taxon>Tracheophyta</taxon>
        <taxon>Spermatophyta</taxon>
        <taxon>Magnoliopsida</taxon>
        <taxon>eudicotyledons</taxon>
        <taxon>Gunneridae</taxon>
        <taxon>Pentapetalae</taxon>
        <taxon>rosids</taxon>
        <taxon>malvids</taxon>
        <taxon>Malvales</taxon>
        <taxon>Malvaceae</taxon>
        <taxon>Malvoideae</taxon>
        <taxon>Gossypium</taxon>
    </lineage>
</organism>
<sequence>MKLVSQNQASFVMGRNISDNIIVTQEVVHSMKNFKGKKFEMIFKIDLEKAYDKLRWDFLKEMLSTVSFSTTLISVILNCVSSSSFQVLWNEMMAEAFKPFSWYPTSKSPIALFICSVYKVDGASNQ</sequence>
<evidence type="ECO:0008006" key="3">
    <source>
        <dbReference type="Google" id="ProtNLM"/>
    </source>
</evidence>
<evidence type="ECO:0000313" key="2">
    <source>
        <dbReference type="Proteomes" id="UP001358586"/>
    </source>
</evidence>
<dbReference type="EMBL" id="JARKNE010000010">
    <property type="protein sequence ID" value="KAK5795009.1"/>
    <property type="molecule type" value="Genomic_DNA"/>
</dbReference>
<accession>A0ABR0NJ37</accession>
<dbReference type="Proteomes" id="UP001358586">
    <property type="component" value="Chromosome 10"/>
</dbReference>
<proteinExistence type="predicted"/>
<reference evidence="1 2" key="1">
    <citation type="submission" date="2023-03" db="EMBL/GenBank/DDBJ databases">
        <title>WGS of Gossypium arboreum.</title>
        <authorList>
            <person name="Yu D."/>
        </authorList>
    </citation>
    <scope>NUCLEOTIDE SEQUENCE [LARGE SCALE GENOMIC DNA]</scope>
    <source>
        <tissue evidence="1">Leaf</tissue>
    </source>
</reference>
<protein>
    <recommendedName>
        <fullName evidence="3">Reverse transcriptase domain-containing protein</fullName>
    </recommendedName>
</protein>
<gene>
    <name evidence="1" type="ORF">PVK06_036263</name>
</gene>